<dbReference type="InterPro" id="IPR029062">
    <property type="entry name" value="Class_I_gatase-like"/>
</dbReference>
<evidence type="ECO:0000313" key="5">
    <source>
        <dbReference type="EMBL" id="SNZ20378.1"/>
    </source>
</evidence>
<dbReference type="PRINTS" id="PR00032">
    <property type="entry name" value="HTHARAC"/>
</dbReference>
<proteinExistence type="predicted"/>
<reference evidence="5 6" key="1">
    <citation type="submission" date="2017-09" db="EMBL/GenBank/DDBJ databases">
        <authorList>
            <person name="Ehlers B."/>
            <person name="Leendertz F.H."/>
        </authorList>
    </citation>
    <scope>NUCLEOTIDE SEQUENCE [LARGE SCALE GENOMIC DNA]</scope>
    <source>
        <strain evidence="5 6">DSM 18289</strain>
    </source>
</reference>
<organism evidence="5 6">
    <name type="scientific">Cohaesibacter gelatinilyticus</name>
    <dbReference type="NCBI Taxonomy" id="372072"/>
    <lineage>
        <taxon>Bacteria</taxon>
        <taxon>Pseudomonadati</taxon>
        <taxon>Pseudomonadota</taxon>
        <taxon>Alphaproteobacteria</taxon>
        <taxon>Hyphomicrobiales</taxon>
        <taxon>Cohaesibacteraceae</taxon>
    </lineage>
</organism>
<dbReference type="Gene3D" id="1.10.10.60">
    <property type="entry name" value="Homeodomain-like"/>
    <property type="match status" value="1"/>
</dbReference>
<sequence>MAVGETRFKTCSDIDDKPQKVAFIVLERFSMIALAAAIDPLRLANRILERDLFEWTIYSLDGQPVRSSNHIDIAADASLDQLDSADIVLVVTGIDVERVQPSPLLGQKLRMLNARGAILGSLCTAAYLLAQYNLLDGYRCTIHWENLRSFREEFPDIDVSNDIFEIDRKRMTCAGGTAALDMMLMYIATFQSVSLAQEVAEVTLHQQIRTGEETQRYDLENRLGINNRNVLAAVAAMNDHVEDPLSCQQLAMMMNISSRQLERLFRKYFDSTPGQYYLKLRLEAARDLLRRTNRPILDVAVACGFTSTSHFTKCYREHFGPTPTKERQNMFWAAGNKNHDIARKP</sequence>
<dbReference type="Pfam" id="PF01965">
    <property type="entry name" value="DJ-1_PfpI"/>
    <property type="match status" value="1"/>
</dbReference>
<dbReference type="GO" id="GO:0003700">
    <property type="term" value="F:DNA-binding transcription factor activity"/>
    <property type="evidence" value="ECO:0007669"/>
    <property type="project" value="InterPro"/>
</dbReference>
<evidence type="ECO:0000259" key="4">
    <source>
        <dbReference type="PROSITE" id="PS01124"/>
    </source>
</evidence>
<dbReference type="OrthoDB" id="9793400at2"/>
<dbReference type="SMART" id="SM00342">
    <property type="entry name" value="HTH_ARAC"/>
    <property type="match status" value="1"/>
</dbReference>
<evidence type="ECO:0000256" key="3">
    <source>
        <dbReference type="ARBA" id="ARBA00023163"/>
    </source>
</evidence>
<dbReference type="AlphaFoldDB" id="A0A285PG07"/>
<dbReference type="Proteomes" id="UP000219439">
    <property type="component" value="Unassembled WGS sequence"/>
</dbReference>
<dbReference type="EMBL" id="OBEL01000004">
    <property type="protein sequence ID" value="SNZ20378.1"/>
    <property type="molecule type" value="Genomic_DNA"/>
</dbReference>
<dbReference type="InterPro" id="IPR018062">
    <property type="entry name" value="HTH_AraC-typ_CS"/>
</dbReference>
<dbReference type="RefSeq" id="WP_097154727.1">
    <property type="nucleotide sequence ID" value="NZ_OBEL01000004.1"/>
</dbReference>
<dbReference type="SUPFAM" id="SSF46689">
    <property type="entry name" value="Homeodomain-like"/>
    <property type="match status" value="2"/>
</dbReference>
<evidence type="ECO:0000256" key="2">
    <source>
        <dbReference type="ARBA" id="ARBA00023125"/>
    </source>
</evidence>
<gene>
    <name evidence="5" type="ORF">SAMN06265368_3481</name>
</gene>
<dbReference type="InterPro" id="IPR020449">
    <property type="entry name" value="Tscrpt_reg_AraC-type_HTH"/>
</dbReference>
<evidence type="ECO:0000313" key="6">
    <source>
        <dbReference type="Proteomes" id="UP000219439"/>
    </source>
</evidence>
<protein>
    <submittedName>
        <fullName evidence="5">Transcriptional regulator, AraC family with amidase-like domain</fullName>
    </submittedName>
</protein>
<evidence type="ECO:0000256" key="1">
    <source>
        <dbReference type="ARBA" id="ARBA00023015"/>
    </source>
</evidence>
<feature type="domain" description="HTH araC/xylS-type" evidence="4">
    <location>
        <begin position="231"/>
        <end position="329"/>
    </location>
</feature>
<keyword evidence="6" id="KW-1185">Reference proteome</keyword>
<dbReference type="InterPro" id="IPR018060">
    <property type="entry name" value="HTH_AraC"/>
</dbReference>
<dbReference type="InterPro" id="IPR009057">
    <property type="entry name" value="Homeodomain-like_sf"/>
</dbReference>
<accession>A0A285PG07</accession>
<dbReference type="PROSITE" id="PS00041">
    <property type="entry name" value="HTH_ARAC_FAMILY_1"/>
    <property type="match status" value="1"/>
</dbReference>
<dbReference type="PANTHER" id="PTHR43130:SF3">
    <property type="entry name" value="HTH-TYPE TRANSCRIPTIONAL REGULATOR RV1931C"/>
    <property type="match status" value="1"/>
</dbReference>
<dbReference type="Gene3D" id="3.40.50.880">
    <property type="match status" value="1"/>
</dbReference>
<dbReference type="InterPro" id="IPR052158">
    <property type="entry name" value="INH-QAR"/>
</dbReference>
<dbReference type="InterPro" id="IPR002818">
    <property type="entry name" value="DJ-1/PfpI"/>
</dbReference>
<keyword evidence="1" id="KW-0805">Transcription regulation</keyword>
<dbReference type="CDD" id="cd03136">
    <property type="entry name" value="GATase1_AraC_ArgR_like"/>
    <property type="match status" value="1"/>
</dbReference>
<name>A0A285PG07_9HYPH</name>
<dbReference type="PROSITE" id="PS01124">
    <property type="entry name" value="HTH_ARAC_FAMILY_2"/>
    <property type="match status" value="1"/>
</dbReference>
<dbReference type="Pfam" id="PF12833">
    <property type="entry name" value="HTH_18"/>
    <property type="match status" value="1"/>
</dbReference>
<dbReference type="PANTHER" id="PTHR43130">
    <property type="entry name" value="ARAC-FAMILY TRANSCRIPTIONAL REGULATOR"/>
    <property type="match status" value="1"/>
</dbReference>
<keyword evidence="2" id="KW-0238">DNA-binding</keyword>
<keyword evidence="3" id="KW-0804">Transcription</keyword>
<dbReference type="GO" id="GO:0043565">
    <property type="term" value="F:sequence-specific DNA binding"/>
    <property type="evidence" value="ECO:0007669"/>
    <property type="project" value="InterPro"/>
</dbReference>
<dbReference type="SUPFAM" id="SSF52317">
    <property type="entry name" value="Class I glutamine amidotransferase-like"/>
    <property type="match status" value="1"/>
</dbReference>